<dbReference type="InterPro" id="IPR011545">
    <property type="entry name" value="DEAD/DEAH_box_helicase_dom"/>
</dbReference>
<dbReference type="InterPro" id="IPR027417">
    <property type="entry name" value="P-loop_NTPase"/>
</dbReference>
<comment type="caution">
    <text evidence="3">The sequence shown here is derived from an EMBL/GenBank/DDBJ whole genome shotgun (WGS) entry which is preliminary data.</text>
</comment>
<gene>
    <name evidence="3" type="ORF">JOF56_003006</name>
</gene>
<proteinExistence type="predicted"/>
<name>A0ABS4TDX9_9PSEU</name>
<reference evidence="3 4" key="1">
    <citation type="submission" date="2021-03" db="EMBL/GenBank/DDBJ databases">
        <title>Sequencing the genomes of 1000 actinobacteria strains.</title>
        <authorList>
            <person name="Klenk H.-P."/>
        </authorList>
    </citation>
    <scope>NUCLEOTIDE SEQUENCE [LARGE SCALE GENOMIC DNA]</scope>
    <source>
        <strain evidence="3 4">DSM 46670</strain>
    </source>
</reference>
<dbReference type="SUPFAM" id="SSF52540">
    <property type="entry name" value="P-loop containing nucleoside triphosphate hydrolases"/>
    <property type="match status" value="1"/>
</dbReference>
<dbReference type="RefSeq" id="WP_209638179.1">
    <property type="nucleotide sequence ID" value="NZ_JAGINW010000001.1"/>
</dbReference>
<accession>A0ABS4TDX9</accession>
<dbReference type="InterPro" id="IPR014001">
    <property type="entry name" value="Helicase_ATP-bd"/>
</dbReference>
<evidence type="ECO:0000256" key="1">
    <source>
        <dbReference type="SAM" id="MobiDB-lite"/>
    </source>
</evidence>
<keyword evidence="4" id="KW-1185">Reference proteome</keyword>
<protein>
    <recommendedName>
        <fullName evidence="2">Helicase ATP-binding domain-containing protein</fullName>
    </recommendedName>
</protein>
<sequence>MAFKGGSTVGPPPESPESLYRDLPRRPDAVPGLWIHQGDILREYRLKHTESTDVALELPTGTGKTIPGLVIADWVRRVRRQRTAYACPTQQLARQVASIAAREGVPVSLLVGSHQRWPADAENRYVAAEAVAVTTYSSVFNSSPKLAPADLLLFDDAHAGEQYVGEQYGVHVKRRDLPAIYEALLTAVGPALDGMLLQRLRDASPDPNAYNQLRLVVPLRHMGMTAVVDKVLAGLDGPLWHRYSMIRGGLASCLVYVSYSGILIRPVVPPTWDNLLFAGARQRLYLSATLGNGGELERSFGRTGIKRLALPATAPTPRSGRRYFVFPELVEGTDPAELARTIVALAGKALVLAPDTETAVSRAQGLAQPGWPVLTKEHVENGLEAFGALPNGTCGLAARYDGLDLPGDACHAVVLDGKPDQDTLQERFLTERVRAGTALAERIRTRVVQGAGRCTRGPNDWAIVVVLGADLTKYLLSPETWRALDPELQAEIQFGIRNSRNTSSTDVLDNVKVFLDQADAWREGAEPHLLEYRQGAVRVLPDGTDSLAKAVDSEIEASTFAVAGRWAEASRHAQDVAQKLAVGGTATHGYRAFWLYLAGVWADQAGADSGDMGLRRTARELVRKAEDTSKPGTWTRELPPLPDAQAEPLGPQDTAAVVALAQRVISGIDRDQHDVTVTAMLADLGQTDATIYEPALTQLGLLLGADASKPAGRGRCDSTWCWENTLWIAVEAKSEQLPGGMIHHKYVRQAGDQLRLLAADRHQDAAPAGSVTVIVSPKPAVDPDGAKGAEDHVYLVHPDVIIELARDVQAAWAIVLAEQSGKQPAELKRLIAVTLEQRGILPMQVRERLTPQPIAAR</sequence>
<dbReference type="InterPro" id="IPR006555">
    <property type="entry name" value="ATP-dep_Helicase_C"/>
</dbReference>
<evidence type="ECO:0000313" key="4">
    <source>
        <dbReference type="Proteomes" id="UP001519332"/>
    </source>
</evidence>
<feature type="region of interest" description="Disordered" evidence="1">
    <location>
        <begin position="624"/>
        <end position="649"/>
    </location>
</feature>
<dbReference type="Pfam" id="PF00270">
    <property type="entry name" value="DEAD"/>
    <property type="match status" value="1"/>
</dbReference>
<dbReference type="SMART" id="SM00491">
    <property type="entry name" value="HELICc2"/>
    <property type="match status" value="1"/>
</dbReference>
<evidence type="ECO:0000313" key="3">
    <source>
        <dbReference type="EMBL" id="MBP2322621.1"/>
    </source>
</evidence>
<dbReference type="PROSITE" id="PS51192">
    <property type="entry name" value="HELICASE_ATP_BIND_1"/>
    <property type="match status" value="1"/>
</dbReference>
<evidence type="ECO:0000259" key="2">
    <source>
        <dbReference type="PROSITE" id="PS51192"/>
    </source>
</evidence>
<dbReference type="Gene3D" id="3.40.50.300">
    <property type="entry name" value="P-loop containing nucleotide triphosphate hydrolases"/>
    <property type="match status" value="2"/>
</dbReference>
<feature type="domain" description="Helicase ATP-binding" evidence="2">
    <location>
        <begin position="45"/>
        <end position="308"/>
    </location>
</feature>
<organism evidence="3 4">
    <name type="scientific">Kibdelosporangium banguiense</name>
    <dbReference type="NCBI Taxonomy" id="1365924"/>
    <lineage>
        <taxon>Bacteria</taxon>
        <taxon>Bacillati</taxon>
        <taxon>Actinomycetota</taxon>
        <taxon>Actinomycetes</taxon>
        <taxon>Pseudonocardiales</taxon>
        <taxon>Pseudonocardiaceae</taxon>
        <taxon>Kibdelosporangium</taxon>
    </lineage>
</organism>
<dbReference type="EMBL" id="JAGINW010000001">
    <property type="protein sequence ID" value="MBP2322621.1"/>
    <property type="molecule type" value="Genomic_DNA"/>
</dbReference>
<feature type="region of interest" description="Disordered" evidence="1">
    <location>
        <begin position="1"/>
        <end position="23"/>
    </location>
</feature>
<dbReference type="Proteomes" id="UP001519332">
    <property type="component" value="Unassembled WGS sequence"/>
</dbReference>